<dbReference type="OrthoDB" id="6288071at2759"/>
<evidence type="ECO:0000313" key="2">
    <source>
        <dbReference type="EMBL" id="VDP89547.1"/>
    </source>
</evidence>
<dbReference type="AlphaFoldDB" id="A0A183AZ90"/>
<feature type="region of interest" description="Disordered" evidence="1">
    <location>
        <begin position="1"/>
        <end position="38"/>
    </location>
</feature>
<evidence type="ECO:0000313" key="3">
    <source>
        <dbReference type="Proteomes" id="UP000272942"/>
    </source>
</evidence>
<reference evidence="4" key="1">
    <citation type="submission" date="2016-06" db="UniProtKB">
        <authorList>
            <consortium name="WormBaseParasite"/>
        </authorList>
    </citation>
    <scope>IDENTIFICATION</scope>
</reference>
<keyword evidence="3" id="KW-1185">Reference proteome</keyword>
<accession>A0A183AZ90</accession>
<evidence type="ECO:0000313" key="4">
    <source>
        <dbReference type="WBParaSite" id="ECPE_0001231101-mRNA-1"/>
    </source>
</evidence>
<dbReference type="WBParaSite" id="ECPE_0001231101-mRNA-1">
    <property type="protein sequence ID" value="ECPE_0001231101-mRNA-1"/>
    <property type="gene ID" value="ECPE_0001231101"/>
</dbReference>
<name>A0A183AZ90_9TREM</name>
<organism evidence="4">
    <name type="scientific">Echinostoma caproni</name>
    <dbReference type="NCBI Taxonomy" id="27848"/>
    <lineage>
        <taxon>Eukaryota</taxon>
        <taxon>Metazoa</taxon>
        <taxon>Spiralia</taxon>
        <taxon>Lophotrochozoa</taxon>
        <taxon>Platyhelminthes</taxon>
        <taxon>Trematoda</taxon>
        <taxon>Digenea</taxon>
        <taxon>Plagiorchiida</taxon>
        <taxon>Echinostomata</taxon>
        <taxon>Echinostomatoidea</taxon>
        <taxon>Echinostomatidae</taxon>
        <taxon>Echinostoma</taxon>
    </lineage>
</organism>
<protein>
    <submittedName>
        <fullName evidence="2 4">Uncharacterized protein</fullName>
    </submittedName>
</protein>
<proteinExistence type="predicted"/>
<dbReference type="Proteomes" id="UP000272942">
    <property type="component" value="Unassembled WGS sequence"/>
</dbReference>
<dbReference type="EMBL" id="UZAN01052534">
    <property type="protein sequence ID" value="VDP89547.1"/>
    <property type="molecule type" value="Genomic_DNA"/>
</dbReference>
<reference evidence="2 3" key="2">
    <citation type="submission" date="2018-11" db="EMBL/GenBank/DDBJ databases">
        <authorList>
            <consortium name="Pathogen Informatics"/>
        </authorList>
    </citation>
    <scope>NUCLEOTIDE SEQUENCE [LARGE SCALE GENOMIC DNA]</scope>
    <source>
        <strain evidence="2 3">Egypt</strain>
    </source>
</reference>
<evidence type="ECO:0000256" key="1">
    <source>
        <dbReference type="SAM" id="MobiDB-lite"/>
    </source>
</evidence>
<sequence>MDQELAVAGSPALTRGELGKPASKSGRAHRSAPSGWPSGNWVSRRVKVAVLTGPPPQVGPLFSIREPKYQSFLSVAASNELRRFGYALQMALPFLPLEQDNSRSTWEGNDGIHGRSFFVNVSTGILGIDILQYYELLVDSRRLQLINPISITEYQIHGSQSPNKRVPNHGSNA</sequence>
<gene>
    <name evidence="2" type="ORF">ECPE_LOCUS12275</name>
</gene>